<sequence length="267" mass="30560">MDDVDVSRIMHEEARIEIAPPMHPGAAPLFPPIYHQEQLRQLEQLYFFSRRAAYCFIRPFHEFSGYCYPQPSPMGRQPLTGWTRDECVTEHIVDSTARDGSGSDKVALPTTIHVQATRRAATSSSGVWGTRLISTTTSWRTSTTSLATLKGDFTDTIVGVCEMRGRISRLSTLCKCFPAVVRRCDVERFLNIGRLYPEIDPPEKRIDMHIDLLRRGEFRDMECVNDIVKIEAQSDQLAETYFDGFDTDLARKLVYVTAFDHNLDRRF</sequence>
<comment type="caution">
    <text evidence="4">The sequence shown here is derived from an EMBL/GenBank/DDBJ whole genome shotgun (WGS) entry which is preliminary data.</text>
</comment>
<evidence type="ECO:0000259" key="1">
    <source>
        <dbReference type="Pfam" id="PF12455"/>
    </source>
</evidence>
<accession>A0A8H8CIA0</accession>
<reference evidence="4" key="1">
    <citation type="submission" date="2021-02" db="EMBL/GenBank/DDBJ databases">
        <title>Psilocybe cubensis genome.</title>
        <authorList>
            <person name="Mckernan K.J."/>
            <person name="Crawford S."/>
            <person name="Trippe A."/>
            <person name="Kane L.T."/>
            <person name="Mclaughlin S."/>
        </authorList>
    </citation>
    <scope>NUCLEOTIDE SEQUENCE [LARGE SCALE GENOMIC DNA]</scope>
    <source>
        <strain evidence="4">MGC-MH-2018</strain>
    </source>
</reference>
<dbReference type="Pfam" id="PF12455">
    <property type="entry name" value="Dynactin"/>
    <property type="match status" value="1"/>
</dbReference>
<organism evidence="4">
    <name type="scientific">Psilocybe cubensis</name>
    <name type="common">Psychedelic mushroom</name>
    <name type="synonym">Stropharia cubensis</name>
    <dbReference type="NCBI Taxonomy" id="181762"/>
    <lineage>
        <taxon>Eukaryota</taxon>
        <taxon>Fungi</taxon>
        <taxon>Dikarya</taxon>
        <taxon>Basidiomycota</taxon>
        <taxon>Agaricomycotina</taxon>
        <taxon>Agaricomycetes</taxon>
        <taxon>Agaricomycetidae</taxon>
        <taxon>Agaricales</taxon>
        <taxon>Agaricineae</taxon>
        <taxon>Strophariaceae</taxon>
        <taxon>Psilocybe</taxon>
    </lineage>
</organism>
<feature type="domain" description="Dynein associated protein" evidence="1">
    <location>
        <begin position="132"/>
        <end position="264"/>
    </location>
</feature>
<proteinExistence type="predicted"/>
<dbReference type="EMBL" id="JAFIQS010000007">
    <property type="protein sequence ID" value="KAG5167417.1"/>
    <property type="molecule type" value="Genomic_DNA"/>
</dbReference>
<dbReference type="EMBL" id="JAFIQS010000010">
    <property type="protein sequence ID" value="KAG5164997.1"/>
    <property type="molecule type" value="Genomic_DNA"/>
</dbReference>
<dbReference type="AlphaFoldDB" id="A0A8H8CIA0"/>
<protein>
    <recommendedName>
        <fullName evidence="1">Dynein associated protein domain-containing protein</fullName>
    </recommendedName>
</protein>
<evidence type="ECO:0000313" key="2">
    <source>
        <dbReference type="EMBL" id="KAG5161741.1"/>
    </source>
</evidence>
<dbReference type="EMBL" id="JAFIQS010000027">
    <property type="protein sequence ID" value="KAG5161741.1"/>
    <property type="molecule type" value="Genomic_DNA"/>
</dbReference>
<gene>
    <name evidence="4" type="ORF">JR316_007766</name>
    <name evidence="3" type="ORF">JR316_009691</name>
    <name evidence="2" type="ORF">JR316_013401</name>
</gene>
<name>A0A8H8CIA0_PSICU</name>
<evidence type="ECO:0000313" key="4">
    <source>
        <dbReference type="EMBL" id="KAG5167417.1"/>
    </source>
</evidence>
<evidence type="ECO:0000313" key="3">
    <source>
        <dbReference type="EMBL" id="KAG5164997.1"/>
    </source>
</evidence>
<dbReference type="InterPro" id="IPR022157">
    <property type="entry name" value="Dynactin"/>
</dbReference>